<reference evidence="1" key="1">
    <citation type="submission" date="2020-05" db="EMBL/GenBank/DDBJ databases">
        <authorList>
            <person name="Chiriac C."/>
            <person name="Salcher M."/>
            <person name="Ghai R."/>
            <person name="Kavagutti S V."/>
        </authorList>
    </citation>
    <scope>NUCLEOTIDE SEQUENCE</scope>
</reference>
<proteinExistence type="predicted"/>
<accession>A0A6J6ENZ8</accession>
<name>A0A6J6ENZ8_9ZZZZ</name>
<gene>
    <name evidence="1" type="ORF">UFOPK1722_00693</name>
</gene>
<dbReference type="EMBL" id="CAEZTS010000046">
    <property type="protein sequence ID" value="CAB4576293.1"/>
    <property type="molecule type" value="Genomic_DNA"/>
</dbReference>
<protein>
    <submittedName>
        <fullName evidence="1">Unannotated protein</fullName>
    </submittedName>
</protein>
<sequence length="345" mass="38083">MIAIANEIRQPMRLDHLFTLADSRGILEHANGTVPRLAHGYCTDDNARLLSFAVRDAGRTRGSEMLAHLAMRFVLDAQDPDGRVRNRMAFTRRWTDEPSTDDCWGRAVWSLGTAAARSTDALLRHRGFAAFERSARVGSPWMRAQCFAALGAAEIVAVDPSNDVARALLADTADRISDRFGYLDTGESPTWLWPERALTYANAVIPEVLIASGDLLSRPRDLARGLELLDWLFRTETHDGHLSVTPVGGRRFGDRAPGFDQQPIEVAALADAAHRAWIATSDPRWSNEYVGCQNWFLGHNDIGVEMFDRRSFGGYDGLTSNGPNLNQGAESTLAMLSTLQDRTSA</sequence>
<evidence type="ECO:0000313" key="1">
    <source>
        <dbReference type="EMBL" id="CAB4576293.1"/>
    </source>
</evidence>
<organism evidence="1">
    <name type="scientific">freshwater metagenome</name>
    <dbReference type="NCBI Taxonomy" id="449393"/>
    <lineage>
        <taxon>unclassified sequences</taxon>
        <taxon>metagenomes</taxon>
        <taxon>ecological metagenomes</taxon>
    </lineage>
</organism>
<dbReference type="AlphaFoldDB" id="A0A6J6ENZ8"/>